<dbReference type="Proteomes" id="UP001186944">
    <property type="component" value="Unassembled WGS sequence"/>
</dbReference>
<proteinExistence type="predicted"/>
<gene>
    <name evidence="2" type="ORF">FSP39_017936</name>
</gene>
<dbReference type="Pfam" id="PF01145">
    <property type="entry name" value="Band_7"/>
    <property type="match status" value="1"/>
</dbReference>
<sequence>MLLLQFGFKRQKSTGSVDISTVVSSGRYLLGPDFEFKTFPSDAHFVRLKEAKIFLSDKLEVKMNVNFQYFLRKDELKLLHKTYDVYYKDVVESKAIDAIKGASPNFSTRQMINNRRELEEALFKAVRERLGGRCCRPNCSEHDYACPSGCIPVENCKEEDKGMFLDVKYFQIEYIDIPSTVEDEYLNALTLLDYATREKLVQEAKVVRKNTSAMVEEIKNQVREITEIAHATASLTNSVAQANYSAIIEGARTDGLKNAFAILGVTDQQYKNSIDYLRELKGNKNIHMTVDFQQRIVGKL</sequence>
<evidence type="ECO:0000313" key="2">
    <source>
        <dbReference type="EMBL" id="KAK3083265.1"/>
    </source>
</evidence>
<keyword evidence="3" id="KW-1185">Reference proteome</keyword>
<dbReference type="EMBL" id="VSWD01000014">
    <property type="protein sequence ID" value="KAK3083265.1"/>
    <property type="molecule type" value="Genomic_DNA"/>
</dbReference>
<dbReference type="InterPro" id="IPR001107">
    <property type="entry name" value="Band_7"/>
</dbReference>
<name>A0AA89BL18_PINIB</name>
<protein>
    <recommendedName>
        <fullName evidence="1">Band 7 domain-containing protein</fullName>
    </recommendedName>
</protein>
<evidence type="ECO:0000259" key="1">
    <source>
        <dbReference type="Pfam" id="PF01145"/>
    </source>
</evidence>
<reference evidence="2" key="1">
    <citation type="submission" date="2019-08" db="EMBL/GenBank/DDBJ databases">
        <title>The improved chromosome-level genome for the pearl oyster Pinctada fucata martensii using PacBio sequencing and Hi-C.</title>
        <authorList>
            <person name="Zheng Z."/>
        </authorList>
    </citation>
    <scope>NUCLEOTIDE SEQUENCE</scope>
    <source>
        <strain evidence="2">ZZ-2019</strain>
        <tissue evidence="2">Adductor muscle</tissue>
    </source>
</reference>
<evidence type="ECO:0000313" key="3">
    <source>
        <dbReference type="Proteomes" id="UP001186944"/>
    </source>
</evidence>
<organism evidence="2 3">
    <name type="scientific">Pinctada imbricata</name>
    <name type="common">Atlantic pearl-oyster</name>
    <name type="synonym">Pinctada martensii</name>
    <dbReference type="NCBI Taxonomy" id="66713"/>
    <lineage>
        <taxon>Eukaryota</taxon>
        <taxon>Metazoa</taxon>
        <taxon>Spiralia</taxon>
        <taxon>Lophotrochozoa</taxon>
        <taxon>Mollusca</taxon>
        <taxon>Bivalvia</taxon>
        <taxon>Autobranchia</taxon>
        <taxon>Pteriomorphia</taxon>
        <taxon>Pterioida</taxon>
        <taxon>Pterioidea</taxon>
        <taxon>Pteriidae</taxon>
        <taxon>Pinctada</taxon>
    </lineage>
</organism>
<comment type="caution">
    <text evidence="2">The sequence shown here is derived from an EMBL/GenBank/DDBJ whole genome shotgun (WGS) entry which is preliminary data.</text>
</comment>
<feature type="domain" description="Band 7" evidence="1">
    <location>
        <begin position="19"/>
        <end position="184"/>
    </location>
</feature>
<dbReference type="AlphaFoldDB" id="A0AA89BL18"/>
<accession>A0AA89BL18</accession>